<dbReference type="PROSITE" id="PS50156">
    <property type="entry name" value="SSD"/>
    <property type="match status" value="2"/>
</dbReference>
<feature type="transmembrane region" description="Helical" evidence="2">
    <location>
        <begin position="524"/>
        <end position="547"/>
    </location>
</feature>
<feature type="domain" description="SSD" evidence="3">
    <location>
        <begin position="383"/>
        <end position="547"/>
    </location>
</feature>
<keyword evidence="2" id="KW-0472">Membrane</keyword>
<organism evidence="4 5">
    <name type="scientific">Folsomia candida</name>
    <name type="common">Springtail</name>
    <dbReference type="NCBI Taxonomy" id="158441"/>
    <lineage>
        <taxon>Eukaryota</taxon>
        <taxon>Metazoa</taxon>
        <taxon>Ecdysozoa</taxon>
        <taxon>Arthropoda</taxon>
        <taxon>Hexapoda</taxon>
        <taxon>Collembola</taxon>
        <taxon>Entomobryomorpha</taxon>
        <taxon>Isotomoidea</taxon>
        <taxon>Isotomidae</taxon>
        <taxon>Proisotominae</taxon>
        <taxon>Folsomia</taxon>
    </lineage>
</organism>
<feature type="transmembrane region" description="Helical" evidence="2">
    <location>
        <begin position="940"/>
        <end position="963"/>
    </location>
</feature>
<evidence type="ECO:0000313" key="5">
    <source>
        <dbReference type="Proteomes" id="UP000198287"/>
    </source>
</evidence>
<dbReference type="Gene3D" id="1.20.1640.10">
    <property type="entry name" value="Multidrug efflux transporter AcrB transmembrane domain"/>
    <property type="match status" value="2"/>
</dbReference>
<feature type="transmembrane region" description="Helical" evidence="2">
    <location>
        <begin position="488"/>
        <end position="512"/>
    </location>
</feature>
<reference evidence="4 5" key="1">
    <citation type="submission" date="2015-12" db="EMBL/GenBank/DDBJ databases">
        <title>The genome of Folsomia candida.</title>
        <authorList>
            <person name="Faddeeva A."/>
            <person name="Derks M.F."/>
            <person name="Anvar Y."/>
            <person name="Smit S."/>
            <person name="Van Straalen N."/>
            <person name="Roelofs D."/>
        </authorList>
    </citation>
    <scope>NUCLEOTIDE SEQUENCE [LARGE SCALE GENOMIC DNA]</scope>
    <source>
        <strain evidence="4 5">VU population</strain>
        <tissue evidence="4">Whole body</tissue>
    </source>
</reference>
<dbReference type="EMBL" id="LNIX01000003">
    <property type="protein sequence ID" value="OXA57714.1"/>
    <property type="molecule type" value="Genomic_DNA"/>
</dbReference>
<feature type="transmembrane region" description="Helical" evidence="2">
    <location>
        <begin position="414"/>
        <end position="440"/>
    </location>
</feature>
<accession>A0A226EL42</accession>
<dbReference type="PANTHER" id="PTHR10796:SF130">
    <property type="entry name" value="PATCHED DOMAIN-CONTAINING PROTEIN 3-LIKE PROTEIN"/>
    <property type="match status" value="1"/>
</dbReference>
<dbReference type="InterPro" id="IPR051697">
    <property type="entry name" value="Patched_domain-protein"/>
</dbReference>
<dbReference type="STRING" id="158441.A0A226EL42"/>
<evidence type="ECO:0000313" key="4">
    <source>
        <dbReference type="EMBL" id="OXA57714.1"/>
    </source>
</evidence>
<evidence type="ECO:0000256" key="2">
    <source>
        <dbReference type="SAM" id="Phobius"/>
    </source>
</evidence>
<dbReference type="GO" id="GO:0016020">
    <property type="term" value="C:membrane"/>
    <property type="evidence" value="ECO:0007669"/>
    <property type="project" value="TreeGrafter"/>
</dbReference>
<feature type="transmembrane region" description="Helical" evidence="2">
    <location>
        <begin position="873"/>
        <end position="892"/>
    </location>
</feature>
<dbReference type="InterPro" id="IPR000731">
    <property type="entry name" value="SSD"/>
</dbReference>
<dbReference type="AlphaFoldDB" id="A0A226EL42"/>
<sequence>MDTRGSFPHQSGEQEGLASLCEIGDPIMKTNKKFSATSYTSSTRFQRFVISFTGSVENFFYRWGYGVASHPYQTLTACLLFTLICSMGLMNFTYEDRPDKLLISQTSQLAYHTDWLRNNFPSPVRFSVVIFGADNVLTPQVFSKIMDVQERIENITVKGRKWNEICFKLPVTKGITVNSRKRRNLESSFEDDFFNSDINSNDDESINNTRNDAKQNDPYYDSMLSIDDDIYCEFVESLDSACWQISPLELWEFNRTIIDNLTQDEIIRKINHEKISPIFGRPVNFTTELGGKITKNDKGEVIGATSIMVLWSISVNKTALKTGQAVRDDGTGELADEISLAWEKEWLAAMEQYDATINKSALSFNYVSGRSFGDVYKQTMYNDMKIVILGYAVMFVYVGLMLGRFNMIEQRPYLSLAGISCAALAGLVTCGICSTFGLAFGNVNKVLPFLLLGVGVDDMFVIMQCWKNLYPNVLAKKYKESIPQRIGISLRTAGASITVTSLTDMAAFAVGATTVLPGLKSFCIYSAVGIIAVFFFQVTFFIACLAIDQKRLENRRNAFIFWKQYTEADYVPNKWSQSSYIQIFFEKILTKVILSTPGKVCVLLITLMFLGINTNGNLRLRQEFDPMWFLAQESHIVKYINAKKVYYPYTGFNGFIVADQVNWTASFPGFENFVRKMKDADAIFLFDPWYDDFKKYSNRNFKTDIPNKQITPEKFQRYLGKFLFSRVGSKYRQYFRAEKELTCGQRASPIEISMMPFKFKYFRGRDEHIPGMNSLKTLVKNADMKFNNGSGGRLFPWSSVFVSWETDEIITDELYRNVTLSLICVLITIFFLLFNFRVCLFCGICVIFTVIDVGGVMYYWGLSIDTITTVANVVAIGLCVDYAAHIGLAFLMSTGSKDERATKALTDIGPAVLNGGFSTFLGIILLANSETHALQSFFKVLTAVVFFGLWHGLIFLPVLLSLVGPDPYPVTILVSKGTHGPVPPADHEAPVNMKNENIEWLPLSQTTNTCDDINATKGNGKV</sequence>
<gene>
    <name evidence="4" type="ORF">Fcan01_07368</name>
</gene>
<proteinExistence type="inferred from homology"/>
<dbReference type="SUPFAM" id="SSF82866">
    <property type="entry name" value="Multidrug efflux transporter AcrB transmembrane domain"/>
    <property type="match status" value="2"/>
</dbReference>
<protein>
    <submittedName>
        <fullName evidence="4">Niemann-Pick C1 protein</fullName>
    </submittedName>
</protein>
<feature type="transmembrane region" description="Helical" evidence="2">
    <location>
        <begin position="592"/>
        <end position="612"/>
    </location>
</feature>
<keyword evidence="2" id="KW-0812">Transmembrane</keyword>
<comment type="similarity">
    <text evidence="1">Belongs to the patched family.</text>
</comment>
<evidence type="ECO:0000259" key="3">
    <source>
        <dbReference type="PROSITE" id="PS50156"/>
    </source>
</evidence>
<dbReference type="OrthoDB" id="6510177at2759"/>
<evidence type="ECO:0000256" key="1">
    <source>
        <dbReference type="ARBA" id="ARBA00005585"/>
    </source>
</evidence>
<feature type="transmembrane region" description="Helical" evidence="2">
    <location>
        <begin position="814"/>
        <end position="833"/>
    </location>
</feature>
<dbReference type="OMA" id="KNENIEW"/>
<feature type="transmembrane region" description="Helical" evidence="2">
    <location>
        <begin position="840"/>
        <end position="861"/>
    </location>
</feature>
<feature type="domain" description="SSD" evidence="3">
    <location>
        <begin position="846"/>
        <end position="962"/>
    </location>
</feature>
<dbReference type="Proteomes" id="UP000198287">
    <property type="component" value="Unassembled WGS sequence"/>
</dbReference>
<dbReference type="Pfam" id="PF12349">
    <property type="entry name" value="Sterol-sensing"/>
    <property type="match status" value="1"/>
</dbReference>
<comment type="caution">
    <text evidence="4">The sequence shown here is derived from an EMBL/GenBank/DDBJ whole genome shotgun (WGS) entry which is preliminary data.</text>
</comment>
<keyword evidence="5" id="KW-1185">Reference proteome</keyword>
<name>A0A226EL42_FOLCA</name>
<dbReference type="InterPro" id="IPR053958">
    <property type="entry name" value="HMGCR/SNAP/NPC1-like_SSD"/>
</dbReference>
<dbReference type="PANTHER" id="PTHR10796">
    <property type="entry name" value="PATCHED-RELATED"/>
    <property type="match status" value="1"/>
</dbReference>
<feature type="transmembrane region" description="Helical" evidence="2">
    <location>
        <begin position="384"/>
        <end position="402"/>
    </location>
</feature>
<keyword evidence="2" id="KW-1133">Transmembrane helix</keyword>
<feature type="transmembrane region" description="Helical" evidence="2">
    <location>
        <begin position="904"/>
        <end position="928"/>
    </location>
</feature>